<dbReference type="AlphaFoldDB" id="A0A3P7N2V6"/>
<dbReference type="InterPro" id="IPR051561">
    <property type="entry name" value="FRAS1_ECM"/>
</dbReference>
<evidence type="ECO:0000313" key="1">
    <source>
        <dbReference type="EMBL" id="VDN30903.1"/>
    </source>
</evidence>
<dbReference type="Proteomes" id="UP000271098">
    <property type="component" value="Unassembled WGS sequence"/>
</dbReference>
<reference evidence="1 2" key="1">
    <citation type="submission" date="2018-11" db="EMBL/GenBank/DDBJ databases">
        <authorList>
            <consortium name="Pathogen Informatics"/>
        </authorList>
    </citation>
    <scope>NUCLEOTIDE SEQUENCE [LARGE SCALE GENOMIC DNA]</scope>
</reference>
<organism evidence="1 2">
    <name type="scientific">Gongylonema pulchrum</name>
    <dbReference type="NCBI Taxonomy" id="637853"/>
    <lineage>
        <taxon>Eukaryota</taxon>
        <taxon>Metazoa</taxon>
        <taxon>Ecdysozoa</taxon>
        <taxon>Nematoda</taxon>
        <taxon>Chromadorea</taxon>
        <taxon>Rhabditida</taxon>
        <taxon>Spirurina</taxon>
        <taxon>Spiruromorpha</taxon>
        <taxon>Spiruroidea</taxon>
        <taxon>Gongylonematidae</taxon>
        <taxon>Gongylonema</taxon>
    </lineage>
</organism>
<dbReference type="PANTHER" id="PTHR45739">
    <property type="entry name" value="MATRIX PROTEIN, PUTATIVE-RELATED"/>
    <property type="match status" value="1"/>
</dbReference>
<dbReference type="GO" id="GO:0009653">
    <property type="term" value="P:anatomical structure morphogenesis"/>
    <property type="evidence" value="ECO:0007669"/>
    <property type="project" value="TreeGrafter"/>
</dbReference>
<name>A0A3P7N2V6_9BILA</name>
<sequence length="238" mass="26117">MPISVTNNGRTVTPSNFYVSRFTQAHVNAGQVQYLHNGVHPTRDSIIFNVSVEKQMIGPFTLFINIVDDEVELSVSNITVVSGSSETINSGVLRAATSAGNDFEFRIFADPESGWLVELSVSNITVVSGSSETLNSGVLRAATSPGNDFEFRIFADPESGWLVRDSWNLANISTIKQFSAQELDDRRIFYVNNPTGKMGIDSFTVAACTVGTLRCTEPKQVIISITHRNLHSKKQILK</sequence>
<dbReference type="Pfam" id="PF16184">
    <property type="entry name" value="Cadherin_3"/>
    <property type="match status" value="1"/>
</dbReference>
<dbReference type="EMBL" id="UYRT01086078">
    <property type="protein sequence ID" value="VDN30903.1"/>
    <property type="molecule type" value="Genomic_DNA"/>
</dbReference>
<proteinExistence type="predicted"/>
<dbReference type="PANTHER" id="PTHR45739:SF13">
    <property type="entry name" value="CHONDROITIN SULFATE PROTEOGLYCAN 4"/>
    <property type="match status" value="1"/>
</dbReference>
<evidence type="ECO:0000313" key="2">
    <source>
        <dbReference type="Proteomes" id="UP000271098"/>
    </source>
</evidence>
<keyword evidence="2" id="KW-1185">Reference proteome</keyword>
<gene>
    <name evidence="1" type="ORF">GPUH_LOCUS18022</name>
</gene>
<dbReference type="OrthoDB" id="5831138at2759"/>
<accession>A0A3P7N2V6</accession>
<protein>
    <submittedName>
        <fullName evidence="1">Uncharacterized protein</fullName>
    </submittedName>
</protein>